<dbReference type="InterPro" id="IPR016162">
    <property type="entry name" value="Ald_DH_N"/>
</dbReference>
<feature type="domain" description="Aldehyde dehydrogenase" evidence="2">
    <location>
        <begin position="35"/>
        <end position="486"/>
    </location>
</feature>
<dbReference type="InterPro" id="IPR015590">
    <property type="entry name" value="Aldehyde_DH_dom"/>
</dbReference>
<dbReference type="SUPFAM" id="SSF53720">
    <property type="entry name" value="ALDH-like"/>
    <property type="match status" value="1"/>
</dbReference>
<sequence length="496" mass="52224">MTSSMIEQNHDLGAGGETALHWIAGSWLGSGSVDESVNPSNGQVLGTFDVGGLEQAKLAVAAARDVFDNTDWAMTPEVRSRALTEMADRLEARKHEVALMLARENGKRLVETTWEVGSAATMLRHSAASALVHTNGRATSSTPGMLIDSQPVARGVAGIITPWNSPVYLTIRAVGPALAAGCTVVVKMPVQTALTNNLLAQVLAESSTLPAGAVNIFTEPHRGGAVHLVESTDVDVISYTGSTNVGRAIAASCAAALKPALLELGGKTPLVVFEDAGLAVAVPTILTALTLMNGQFCCTGSRILVHRDVADEVRDRLRDAIGAVRLGPAEEPTSELGPVVDQASVERLEKIVADATTYADVIVRGGPVTDGPLEGGAFFRPTLLEVDDSDVPIVQEEVFGPVQVMEVFEDEADAIRRANATEFGLAAAVFTQDRARARRVGHAIQAGGMWLNTWGRLTDEFETTGWKQSGLGMVGPHGVEAFQKIKVYAEGLAGHA</sequence>
<dbReference type="Proteomes" id="UP000624709">
    <property type="component" value="Unassembled WGS sequence"/>
</dbReference>
<dbReference type="Pfam" id="PF00171">
    <property type="entry name" value="Aldedh"/>
    <property type="match status" value="1"/>
</dbReference>
<keyword evidence="1" id="KW-0560">Oxidoreductase</keyword>
<accession>A0ABQ4BN22</accession>
<comment type="caution">
    <text evidence="3">The sequence shown here is derived from an EMBL/GenBank/DDBJ whole genome shotgun (WGS) entry which is preliminary data.</text>
</comment>
<evidence type="ECO:0000256" key="1">
    <source>
        <dbReference type="ARBA" id="ARBA00023002"/>
    </source>
</evidence>
<dbReference type="Gene3D" id="3.40.605.10">
    <property type="entry name" value="Aldehyde Dehydrogenase, Chain A, domain 1"/>
    <property type="match status" value="1"/>
</dbReference>
<dbReference type="PANTHER" id="PTHR11699">
    <property type="entry name" value="ALDEHYDE DEHYDROGENASE-RELATED"/>
    <property type="match status" value="1"/>
</dbReference>
<evidence type="ECO:0000313" key="4">
    <source>
        <dbReference type="Proteomes" id="UP000624709"/>
    </source>
</evidence>
<name>A0ABQ4BN22_9ACTN</name>
<dbReference type="Gene3D" id="3.40.309.10">
    <property type="entry name" value="Aldehyde Dehydrogenase, Chain A, domain 2"/>
    <property type="match status" value="1"/>
</dbReference>
<dbReference type="InterPro" id="IPR016161">
    <property type="entry name" value="Ald_DH/histidinol_DH"/>
</dbReference>
<gene>
    <name evidence="3" type="ORF">Apa02nite_081560</name>
</gene>
<keyword evidence="4" id="KW-1185">Reference proteome</keyword>
<evidence type="ECO:0000259" key="2">
    <source>
        <dbReference type="Pfam" id="PF00171"/>
    </source>
</evidence>
<reference evidence="3 4" key="1">
    <citation type="submission" date="2021-01" db="EMBL/GenBank/DDBJ databases">
        <title>Whole genome shotgun sequence of Actinoplanes palleronii NBRC 14916.</title>
        <authorList>
            <person name="Komaki H."/>
            <person name="Tamura T."/>
        </authorList>
    </citation>
    <scope>NUCLEOTIDE SEQUENCE [LARGE SCALE GENOMIC DNA]</scope>
    <source>
        <strain evidence="3 4">NBRC 14916</strain>
    </source>
</reference>
<dbReference type="EMBL" id="BOMS01000136">
    <property type="protein sequence ID" value="GIE72048.1"/>
    <property type="molecule type" value="Genomic_DNA"/>
</dbReference>
<proteinExistence type="predicted"/>
<organism evidence="3 4">
    <name type="scientific">Actinoplanes palleronii</name>
    <dbReference type="NCBI Taxonomy" id="113570"/>
    <lineage>
        <taxon>Bacteria</taxon>
        <taxon>Bacillati</taxon>
        <taxon>Actinomycetota</taxon>
        <taxon>Actinomycetes</taxon>
        <taxon>Micromonosporales</taxon>
        <taxon>Micromonosporaceae</taxon>
        <taxon>Actinoplanes</taxon>
    </lineage>
</organism>
<protein>
    <submittedName>
        <fullName evidence="3">Aldehyde dehydrogenase</fullName>
    </submittedName>
</protein>
<dbReference type="InterPro" id="IPR016163">
    <property type="entry name" value="Ald_DH_C"/>
</dbReference>
<evidence type="ECO:0000313" key="3">
    <source>
        <dbReference type="EMBL" id="GIE72048.1"/>
    </source>
</evidence>